<dbReference type="InterPro" id="IPR036291">
    <property type="entry name" value="NAD(P)-bd_dom_sf"/>
</dbReference>
<dbReference type="Pfam" id="PF01232">
    <property type="entry name" value="Mannitol_dh"/>
    <property type="match status" value="1"/>
</dbReference>
<evidence type="ECO:0000313" key="4">
    <source>
        <dbReference type="EMBL" id="OQW52968.1"/>
    </source>
</evidence>
<evidence type="ECO:0000313" key="5">
    <source>
        <dbReference type="Proteomes" id="UP000192872"/>
    </source>
</evidence>
<keyword evidence="1" id="KW-0560">Oxidoreductase</keyword>
<dbReference type="Proteomes" id="UP000192872">
    <property type="component" value="Unassembled WGS sequence"/>
</dbReference>
<gene>
    <name evidence="4" type="ORF">A4S15_06130</name>
</gene>
<dbReference type="PRINTS" id="PR00084">
    <property type="entry name" value="MTLDHDRGNASE"/>
</dbReference>
<dbReference type="GO" id="GO:0016616">
    <property type="term" value="F:oxidoreductase activity, acting on the CH-OH group of donors, NAD or NADP as acceptor"/>
    <property type="evidence" value="ECO:0007669"/>
    <property type="project" value="TreeGrafter"/>
</dbReference>
<dbReference type="RefSeq" id="WP_376801026.1">
    <property type="nucleotide sequence ID" value="NZ_DBNB01000039.1"/>
</dbReference>
<dbReference type="Gene3D" id="1.10.1040.10">
    <property type="entry name" value="N-(1-d-carboxylethyl)-l-norvaline Dehydrogenase, domain 2"/>
    <property type="match status" value="1"/>
</dbReference>
<dbReference type="AlphaFoldDB" id="A0A1W9HZR7"/>
<name>A0A1W9HZR7_9HYPH</name>
<dbReference type="InterPro" id="IPR008927">
    <property type="entry name" value="6-PGluconate_DH-like_C_sf"/>
</dbReference>
<evidence type="ECO:0000259" key="3">
    <source>
        <dbReference type="Pfam" id="PF08125"/>
    </source>
</evidence>
<feature type="domain" description="Mannitol dehydrogenase C-terminal" evidence="3">
    <location>
        <begin position="287"/>
        <end position="478"/>
    </location>
</feature>
<evidence type="ECO:0000259" key="2">
    <source>
        <dbReference type="Pfam" id="PF01232"/>
    </source>
</evidence>
<comment type="caution">
    <text evidence="4">The sequence shown here is derived from an EMBL/GenBank/DDBJ whole genome shotgun (WGS) entry which is preliminary data.</text>
</comment>
<dbReference type="InterPro" id="IPR000669">
    <property type="entry name" value="Mannitol_DH"/>
</dbReference>
<proteinExistence type="predicted"/>
<protein>
    <submittedName>
        <fullName evidence="4">Mannitol dehydrogenase</fullName>
    </submittedName>
</protein>
<dbReference type="InterPro" id="IPR013328">
    <property type="entry name" value="6PGD_dom2"/>
</dbReference>
<sequence>MSERPRLSDATLARLPGDVERPRYDRRTVRPGIVHLGVGAFHRAHQAVATEAVLNAGAGEWGITAASLRSADTRDALMPQDGLYTVSVREPAGERLQVIGAISDVLVAPHSPQRLLAAMADPAIRIVSLTVTEKGYCLDPASGALDADHPDIVHDLAHGSAPRSVPGFLVAALATRRAEGVAPFTVLCCDNLPANGRTVKRAIGAFAALRDDRLARYIADDVACPSTMVDRIVPATVDEDRQRIARMLGVSDAWPVVSEPFSQFVIEDVFPGGRPDWTLGGAEFVNDVAPYELMKLRLLNGAHSCLAYLGYLAGHETVADATNDPRFTRFLARLWGEAAASLPERMQRDAGAYTSRLLARFQNTAIRHRLLQIAMDGSQKLPQRLLNTIRDNLAAGRPVDHLVLGVAGFCVYASGQDERGQAIDVRDPLAAEMKARLGDLRAAPDSAARRVLQVQALFGELGHEPAFAATFTRALSTLVRNGVKVMLAG</sequence>
<dbReference type="InterPro" id="IPR013131">
    <property type="entry name" value="Mannitol_DH_N"/>
</dbReference>
<dbReference type="InterPro" id="IPR050988">
    <property type="entry name" value="Mannitol_DH/Oxidoreductase"/>
</dbReference>
<dbReference type="InterPro" id="IPR013118">
    <property type="entry name" value="Mannitol_DH_C"/>
</dbReference>
<dbReference type="PANTHER" id="PTHR43362">
    <property type="entry name" value="MANNITOL DEHYDROGENASE DSF1-RELATED"/>
    <property type="match status" value="1"/>
</dbReference>
<dbReference type="SUPFAM" id="SSF48179">
    <property type="entry name" value="6-phosphogluconate dehydrogenase C-terminal domain-like"/>
    <property type="match status" value="1"/>
</dbReference>
<feature type="domain" description="Mannitol dehydrogenase N-terminal" evidence="2">
    <location>
        <begin position="32"/>
        <end position="278"/>
    </location>
</feature>
<organism evidence="4 5">
    <name type="scientific">Candidatus Raskinella chloraquaticus</name>
    <dbReference type="NCBI Taxonomy" id="1951219"/>
    <lineage>
        <taxon>Bacteria</taxon>
        <taxon>Pseudomonadati</taxon>
        <taxon>Pseudomonadota</taxon>
        <taxon>Alphaproteobacteria</taxon>
        <taxon>Hyphomicrobiales</taxon>
        <taxon>Phreatobacteraceae</taxon>
        <taxon>Candidatus Raskinella</taxon>
    </lineage>
</organism>
<dbReference type="Gene3D" id="3.40.50.720">
    <property type="entry name" value="NAD(P)-binding Rossmann-like Domain"/>
    <property type="match status" value="1"/>
</dbReference>
<dbReference type="PANTHER" id="PTHR43362:SF1">
    <property type="entry name" value="MANNITOL DEHYDROGENASE 2-RELATED"/>
    <property type="match status" value="1"/>
</dbReference>
<evidence type="ECO:0000256" key="1">
    <source>
        <dbReference type="ARBA" id="ARBA00023002"/>
    </source>
</evidence>
<dbReference type="EMBL" id="LWDL01000011">
    <property type="protein sequence ID" value="OQW52968.1"/>
    <property type="molecule type" value="Genomic_DNA"/>
</dbReference>
<dbReference type="SUPFAM" id="SSF51735">
    <property type="entry name" value="NAD(P)-binding Rossmann-fold domains"/>
    <property type="match status" value="1"/>
</dbReference>
<accession>A0A1W9HZR7</accession>
<dbReference type="Pfam" id="PF08125">
    <property type="entry name" value="Mannitol_dh_C"/>
    <property type="match status" value="1"/>
</dbReference>
<dbReference type="STRING" id="1827387.A4S15_06130"/>
<reference evidence="4 5" key="1">
    <citation type="journal article" date="2017" name="Water Res.">
        <title>Comammox in drinking water systems.</title>
        <authorList>
            <person name="Wang Y."/>
            <person name="Ma L."/>
            <person name="Mao Y."/>
            <person name="Jiang X."/>
            <person name="Xia Y."/>
            <person name="Yu K."/>
            <person name="Li B."/>
            <person name="Zhang T."/>
        </authorList>
    </citation>
    <scope>NUCLEOTIDE SEQUENCE [LARGE SCALE GENOMIC DNA]</scope>
    <source>
        <strain evidence="4">SG_bin8</strain>
    </source>
</reference>